<evidence type="ECO:0000313" key="9">
    <source>
        <dbReference type="Proteomes" id="UP000199417"/>
    </source>
</evidence>
<feature type="domain" description="SaeA fifth Fn3-like" evidence="7">
    <location>
        <begin position="541"/>
        <end position="657"/>
    </location>
</feature>
<gene>
    <name evidence="8" type="ORF">SAMN05444580_11286</name>
</gene>
<protein>
    <submittedName>
        <fullName evidence="8">Uncharacterized protein</fullName>
    </submittedName>
</protein>
<dbReference type="STRING" id="168276.SAMN05444580_11286"/>
<dbReference type="InterPro" id="IPR058694">
    <property type="entry name" value="Fn3_SaeA_4th"/>
</dbReference>
<evidence type="ECO:0000256" key="1">
    <source>
        <dbReference type="SAM" id="MobiDB-lite"/>
    </source>
</evidence>
<reference evidence="8 9" key="1">
    <citation type="submission" date="2016-10" db="EMBL/GenBank/DDBJ databases">
        <authorList>
            <person name="de Groot N.N."/>
        </authorList>
    </citation>
    <scope>NUCLEOTIDE SEQUENCE [LARGE SCALE GENOMIC DNA]</scope>
    <source>
        <strain evidence="8 9">JCM 11308</strain>
    </source>
</reference>
<dbReference type="Pfam" id="PF25832">
    <property type="entry name" value="Fn3_SaeA_2nd"/>
    <property type="match status" value="1"/>
</dbReference>
<dbReference type="Pfam" id="PF25834">
    <property type="entry name" value="Fn3_SaeA_4th"/>
    <property type="match status" value="1"/>
</dbReference>
<dbReference type="RefSeq" id="WP_072845701.1">
    <property type="nucleotide sequence ID" value="NZ_FNAB01000012.1"/>
</dbReference>
<evidence type="ECO:0000259" key="4">
    <source>
        <dbReference type="Pfam" id="PF25833"/>
    </source>
</evidence>
<dbReference type="Pfam" id="PF25831">
    <property type="entry name" value="SaeA_1st"/>
    <property type="match status" value="1"/>
</dbReference>
<feature type="domain" description="SaeA third Fn3-like" evidence="5">
    <location>
        <begin position="334"/>
        <end position="435"/>
    </location>
</feature>
<dbReference type="InterPro" id="IPR058692">
    <property type="entry name" value="Fn3_SaeA_2nd"/>
</dbReference>
<evidence type="ECO:0000259" key="2">
    <source>
        <dbReference type="Pfam" id="PF25831"/>
    </source>
</evidence>
<dbReference type="InterPro" id="IPR058695">
    <property type="entry name" value="SaeA_N"/>
</dbReference>
<dbReference type="Proteomes" id="UP000199417">
    <property type="component" value="Unassembled WGS sequence"/>
</dbReference>
<evidence type="ECO:0000259" key="3">
    <source>
        <dbReference type="Pfam" id="PF25832"/>
    </source>
</evidence>
<accession>A0A1G7B5P1</accession>
<feature type="domain" description="SaeA second Fn3-like" evidence="4">
    <location>
        <begin position="228"/>
        <end position="319"/>
    </location>
</feature>
<dbReference type="Pfam" id="PF25835">
    <property type="entry name" value="Fn3_SaeA_5th"/>
    <property type="match status" value="1"/>
</dbReference>
<feature type="domain" description="SaeA fourth Fn3-like" evidence="6">
    <location>
        <begin position="445"/>
        <end position="537"/>
    </location>
</feature>
<keyword evidence="9" id="KW-1185">Reference proteome</keyword>
<dbReference type="Pfam" id="PF25836">
    <property type="entry name" value="Fn3_SaeA_6th"/>
    <property type="match status" value="1"/>
</dbReference>
<dbReference type="EMBL" id="FNAB01000012">
    <property type="protein sequence ID" value="SDE22351.1"/>
    <property type="molecule type" value="Genomic_DNA"/>
</dbReference>
<evidence type="ECO:0000313" key="8">
    <source>
        <dbReference type="EMBL" id="SDE22351.1"/>
    </source>
</evidence>
<dbReference type="Pfam" id="PF25833">
    <property type="entry name" value="Fn3_SaeA_3rd"/>
    <property type="match status" value="1"/>
</dbReference>
<name>A0A1G7B5P1_9NOCA</name>
<evidence type="ECO:0000259" key="6">
    <source>
        <dbReference type="Pfam" id="PF25835"/>
    </source>
</evidence>
<dbReference type="InterPro" id="IPR058693">
    <property type="entry name" value="Fn3_SaeA_3rd"/>
</dbReference>
<dbReference type="InterPro" id="IPR058691">
    <property type="entry name" value="Fn3_SaeA_1st"/>
</dbReference>
<feature type="domain" description="SaeA first Fn3-like" evidence="3">
    <location>
        <begin position="132"/>
        <end position="224"/>
    </location>
</feature>
<proteinExistence type="predicted"/>
<sequence length="666" mass="72107">MAQDAFAALQELRQHEIDAAHLQVGILKDTHLHQIIRSNRRTAAEIEPMLPRKAKALAADIAELLGSHEPESVDTATAAGPQQTQSTPAPATARLPVPPAPAPLSGELVDMRSEDFCEYAHGDADRLPSTLTITPEPGGGHLIEWEPAQVRPGQRVLYRVVANEEHRAYKPEAGHLTAVTRSPRVIDATPPASAVRFLQVWCHIGADDRDAAQRQPVLIAEGQILSPVVDFLVQEDEGTVIGQWSAWPGTSRVRVLRIPLDGTVRVETDARHRILATEANIGGFVDGEAERGRRYLYRAIGEVEVDGRTLLSSAAQAEVAVSVVLEPVANLAVHTHGAGDDARFDLEWTAPAAGTVVMYRTEVGPRPGLGQEPLPDSALEVSGGLPRSARLVHPVIPGEDSTCRMTNVSWPRGWVRAYFTPVTVLDGKVQVGSTVTATRPLPALRDVRIVERCAEQVLTFPWPTGAASVSVYLSQREVTAEQVLGQRPEAEISRSVYDRDGGLHLAKPLPPHGCSVHVVPVAYTAGERIVGVPATVDYPGLLRIWYDVTAQPGGTTVAVRLAAEVETSTAPPFVLVHNPARLPLSARDGQPLEVRASHDRQAPGARSFHPQRLGGVNDQMWFADVANLTGYLRVFADVRPEQGKLIALMDPPMDRIRLDLLGGRVR</sequence>
<dbReference type="AlphaFoldDB" id="A0A1G7B5P1"/>
<evidence type="ECO:0000259" key="7">
    <source>
        <dbReference type="Pfam" id="PF25836"/>
    </source>
</evidence>
<dbReference type="InterPro" id="IPR058696">
    <property type="entry name" value="Fn3_SaeA_5th"/>
</dbReference>
<feature type="domain" description="SaeA N-terminal" evidence="2">
    <location>
        <begin position="5"/>
        <end position="65"/>
    </location>
</feature>
<organism evidence="8 9">
    <name type="scientific">Rhodococcus tukisamuensis</name>
    <dbReference type="NCBI Taxonomy" id="168276"/>
    <lineage>
        <taxon>Bacteria</taxon>
        <taxon>Bacillati</taxon>
        <taxon>Actinomycetota</taxon>
        <taxon>Actinomycetes</taxon>
        <taxon>Mycobacteriales</taxon>
        <taxon>Nocardiaceae</taxon>
        <taxon>Rhodococcus</taxon>
    </lineage>
</organism>
<evidence type="ECO:0000259" key="5">
    <source>
        <dbReference type="Pfam" id="PF25834"/>
    </source>
</evidence>
<feature type="region of interest" description="Disordered" evidence="1">
    <location>
        <begin position="71"/>
        <end position="97"/>
    </location>
</feature>